<accession>A0ABV0J6N6</accession>
<reference evidence="1 2" key="1">
    <citation type="submission" date="2022-04" db="EMBL/GenBank/DDBJ databases">
        <title>Positive selection, recombination, and allopatry shape intraspecific diversity of widespread and dominant cyanobacteria.</title>
        <authorList>
            <person name="Wei J."/>
            <person name="Shu W."/>
            <person name="Hu C."/>
        </authorList>
    </citation>
    <scope>NUCLEOTIDE SEQUENCE [LARGE SCALE GENOMIC DNA]</scope>
    <source>
        <strain evidence="1 2">GB2-A4</strain>
    </source>
</reference>
<dbReference type="Proteomes" id="UP001464891">
    <property type="component" value="Unassembled WGS sequence"/>
</dbReference>
<name>A0ABV0J6N6_9CYAN</name>
<evidence type="ECO:0000313" key="1">
    <source>
        <dbReference type="EMBL" id="MEP0817449.1"/>
    </source>
</evidence>
<keyword evidence="2" id="KW-1185">Reference proteome</keyword>
<evidence type="ECO:0000313" key="2">
    <source>
        <dbReference type="Proteomes" id="UP001464891"/>
    </source>
</evidence>
<comment type="caution">
    <text evidence="1">The sequence shown here is derived from an EMBL/GenBank/DDBJ whole genome shotgun (WGS) entry which is preliminary data.</text>
</comment>
<protein>
    <submittedName>
        <fullName evidence="1">Uncharacterized protein</fullName>
    </submittedName>
</protein>
<proteinExistence type="predicted"/>
<gene>
    <name evidence="1" type="ORF">NC998_10115</name>
</gene>
<organism evidence="1 2">
    <name type="scientific">Trichocoleus desertorum GB2-A4</name>
    <dbReference type="NCBI Taxonomy" id="2933944"/>
    <lineage>
        <taxon>Bacteria</taxon>
        <taxon>Bacillati</taxon>
        <taxon>Cyanobacteriota</taxon>
        <taxon>Cyanophyceae</taxon>
        <taxon>Leptolyngbyales</taxon>
        <taxon>Trichocoleusaceae</taxon>
        <taxon>Trichocoleus</taxon>
    </lineage>
</organism>
<dbReference type="EMBL" id="JAMPKM010000004">
    <property type="protein sequence ID" value="MEP0817449.1"/>
    <property type="molecule type" value="Genomic_DNA"/>
</dbReference>
<sequence>MNQLATNLDGLSQEIKGVKVQDTKLQAFQANFARIYQTLAQSSREIANAVASLRQTQPTGAGATQAKAMQAKAQAATQTALKAAQEESRSVSDLNGYCKAQ</sequence>
<dbReference type="RefSeq" id="WP_190438582.1">
    <property type="nucleotide sequence ID" value="NZ_JAMPKM010000004.1"/>
</dbReference>